<gene>
    <name evidence="2" type="ORF">SHTP_1840</name>
</gene>
<proteinExistence type="predicted"/>
<evidence type="ECO:0000313" key="2">
    <source>
        <dbReference type="EMBL" id="BAV41055.1"/>
    </source>
</evidence>
<keyword evidence="1" id="KW-0812">Transmembrane</keyword>
<dbReference type="AlphaFoldDB" id="A0A1B4Y1X2"/>
<evidence type="ECO:0000313" key="3">
    <source>
        <dbReference type="Proteomes" id="UP000218067"/>
    </source>
</evidence>
<accession>A0A1B4Y1X2</accession>
<reference evidence="2 3" key="1">
    <citation type="submission" date="2016-08" db="EMBL/GenBank/DDBJ databases">
        <title>Complete genome sequence of Mycobacterium shinshuense, a subspecies of M. ulcerans.</title>
        <authorList>
            <person name="Yoshida M."/>
            <person name="Ogura Y."/>
            <person name="Hayashi T."/>
            <person name="Hoshino Y."/>
        </authorList>
    </citation>
    <scope>NUCLEOTIDE SEQUENCE [LARGE SCALE GENOMIC DNA]</scope>
    <source>
        <strain evidence="3">ATCC 33728</strain>
    </source>
</reference>
<evidence type="ECO:0000256" key="1">
    <source>
        <dbReference type="SAM" id="Phobius"/>
    </source>
</evidence>
<keyword evidence="1" id="KW-1133">Transmembrane helix</keyword>
<keyword evidence="1" id="KW-0472">Membrane</keyword>
<dbReference type="EMBL" id="AP017624">
    <property type="protein sequence ID" value="BAV41055.1"/>
    <property type="molecule type" value="Genomic_DNA"/>
</dbReference>
<protein>
    <submittedName>
        <fullName evidence="2">Uncharacterized protein</fullName>
    </submittedName>
</protein>
<organism evidence="2 3">
    <name type="scientific">Mycobacterium ulcerans subsp. shinshuense</name>
    <dbReference type="NCBI Taxonomy" id="1124626"/>
    <lineage>
        <taxon>Bacteria</taxon>
        <taxon>Bacillati</taxon>
        <taxon>Actinomycetota</taxon>
        <taxon>Actinomycetes</taxon>
        <taxon>Mycobacteriales</taxon>
        <taxon>Mycobacteriaceae</taxon>
        <taxon>Mycobacterium</taxon>
        <taxon>Mycobacterium ulcerans group</taxon>
    </lineage>
</organism>
<dbReference type="Proteomes" id="UP000218067">
    <property type="component" value="Chromosome"/>
</dbReference>
<name>A0A1B4Y1X2_MYCUL</name>
<feature type="transmembrane region" description="Helical" evidence="1">
    <location>
        <begin position="99"/>
        <end position="120"/>
    </location>
</feature>
<sequence>MSEPVQGPRRSKGNLATVGRICRNPHRITTFDLKIRGPDFRGRSGGGMRRSKHHNLIPAIKSFRLSTLPETQEPLENVLNFRKQLANKMKGFCMVRLDNFMIGVILPIAGLFGAAMPFIAGGPDVAPVDPAPDPVAAAPGVVPGHSGPLPGPLPAGVASIPIIVPLPAGPEPDGVPSK</sequence>